<evidence type="ECO:0000256" key="3">
    <source>
        <dbReference type="ARBA" id="ARBA00022692"/>
    </source>
</evidence>
<feature type="transmembrane region" description="Helical" evidence="6">
    <location>
        <begin position="118"/>
        <end position="137"/>
    </location>
</feature>
<feature type="non-terminal residue" evidence="7">
    <location>
        <position position="1"/>
    </location>
</feature>
<protein>
    <submittedName>
        <fullName evidence="7">Sodium:proline symporter</fullName>
    </submittedName>
</protein>
<evidence type="ECO:0000256" key="1">
    <source>
        <dbReference type="ARBA" id="ARBA00004141"/>
    </source>
</evidence>
<feature type="transmembrane region" description="Helical" evidence="6">
    <location>
        <begin position="85"/>
        <end position="106"/>
    </location>
</feature>
<dbReference type="AlphaFoldDB" id="A0A848B734"/>
<gene>
    <name evidence="7" type="ORF">HF882_23305</name>
</gene>
<evidence type="ECO:0000313" key="7">
    <source>
        <dbReference type="EMBL" id="NMD89509.1"/>
    </source>
</evidence>
<dbReference type="PROSITE" id="PS50283">
    <property type="entry name" value="NA_SOLUT_SYMP_3"/>
    <property type="match status" value="1"/>
</dbReference>
<sequence>GILVGLAMTMTGFVTYRYRETRAMTLAQFFEMRYSRSFRVFAGLLSFLSGILNYALFPAIGGRFFLYYCGFPDSFHLFGLEWSTFGTLMALFLGVALVIVMTGGQLTTMITDCLQGIYSYFAYALLVGVIFYTFSFAQFKEVMFARPEGYSFINPFDTGMMTDFNIFYVLIG</sequence>
<reference evidence="7 8" key="1">
    <citation type="submission" date="2020-04" db="EMBL/GenBank/DDBJ databases">
        <authorList>
            <person name="Hitch T.C.A."/>
            <person name="Wylensek D."/>
            <person name="Clavel T."/>
        </authorList>
    </citation>
    <scope>NUCLEOTIDE SEQUENCE [LARGE SCALE GENOMIC DNA]</scope>
    <source>
        <strain evidence="7 8">COR2-253-APC-1A</strain>
    </source>
</reference>
<feature type="transmembrane region" description="Helical" evidence="6">
    <location>
        <begin position="40"/>
        <end position="65"/>
    </location>
</feature>
<keyword evidence="3 6" id="KW-0812">Transmembrane</keyword>
<dbReference type="EMBL" id="JABAEW010000175">
    <property type="protein sequence ID" value="NMD89509.1"/>
    <property type="molecule type" value="Genomic_DNA"/>
</dbReference>
<dbReference type="Gene3D" id="1.20.1730.10">
    <property type="entry name" value="Sodium/glucose cotransporter"/>
    <property type="match status" value="1"/>
</dbReference>
<evidence type="ECO:0000313" key="8">
    <source>
        <dbReference type="Proteomes" id="UP000576225"/>
    </source>
</evidence>
<dbReference type="InterPro" id="IPR038377">
    <property type="entry name" value="Na/Glc_symporter_sf"/>
</dbReference>
<proteinExistence type="inferred from homology"/>
<evidence type="ECO:0000256" key="5">
    <source>
        <dbReference type="ARBA" id="ARBA00023136"/>
    </source>
</evidence>
<accession>A0A848B734</accession>
<keyword evidence="4 6" id="KW-1133">Transmembrane helix</keyword>
<dbReference type="GO" id="GO:0016020">
    <property type="term" value="C:membrane"/>
    <property type="evidence" value="ECO:0007669"/>
    <property type="project" value="UniProtKB-SubCell"/>
</dbReference>
<evidence type="ECO:0000256" key="2">
    <source>
        <dbReference type="ARBA" id="ARBA00006434"/>
    </source>
</evidence>
<dbReference type="GO" id="GO:0022857">
    <property type="term" value="F:transmembrane transporter activity"/>
    <property type="evidence" value="ECO:0007669"/>
    <property type="project" value="InterPro"/>
</dbReference>
<organism evidence="7 8">
    <name type="scientific">Victivallis vadensis</name>
    <dbReference type="NCBI Taxonomy" id="172901"/>
    <lineage>
        <taxon>Bacteria</taxon>
        <taxon>Pseudomonadati</taxon>
        <taxon>Lentisphaerota</taxon>
        <taxon>Lentisphaeria</taxon>
        <taxon>Victivallales</taxon>
        <taxon>Victivallaceae</taxon>
        <taxon>Victivallis</taxon>
    </lineage>
</organism>
<comment type="subcellular location">
    <subcellularLocation>
        <location evidence="1">Membrane</location>
        <topology evidence="1">Multi-pass membrane protein</topology>
    </subcellularLocation>
</comment>
<feature type="non-terminal residue" evidence="7">
    <location>
        <position position="172"/>
    </location>
</feature>
<name>A0A848B734_9BACT</name>
<keyword evidence="5 6" id="KW-0472">Membrane</keyword>
<dbReference type="Proteomes" id="UP000576225">
    <property type="component" value="Unassembled WGS sequence"/>
</dbReference>
<comment type="caution">
    <text evidence="7">The sequence shown here is derived from an EMBL/GenBank/DDBJ whole genome shotgun (WGS) entry which is preliminary data.</text>
</comment>
<dbReference type="InterPro" id="IPR001734">
    <property type="entry name" value="Na/solute_symporter"/>
</dbReference>
<evidence type="ECO:0000256" key="4">
    <source>
        <dbReference type="ARBA" id="ARBA00022989"/>
    </source>
</evidence>
<evidence type="ECO:0000256" key="6">
    <source>
        <dbReference type="SAM" id="Phobius"/>
    </source>
</evidence>
<comment type="similarity">
    <text evidence="2">Belongs to the sodium:solute symporter (SSF) (TC 2.A.21) family.</text>
</comment>